<evidence type="ECO:0000313" key="3">
    <source>
        <dbReference type="Proteomes" id="UP000800200"/>
    </source>
</evidence>
<evidence type="ECO:0000313" key="2">
    <source>
        <dbReference type="EMBL" id="KAF2189056.1"/>
    </source>
</evidence>
<name>A0A6A6EGQ5_9PEZI</name>
<keyword evidence="3" id="KW-1185">Reference proteome</keyword>
<sequence>MKSMGGQACQAGESGCGALKIHVVKSSLKLSLNREWYRKGIRSGNIMRTDVSELERKHRELAKEFVSLRDELNSPADTTAPQINLEDASPTNRPSLAPYRQTPLNKLRDSDHFSRIPNTTGTTPYSSSSFFTTWLTTSTFDSPTTGPQFNF</sequence>
<protein>
    <submittedName>
        <fullName evidence="2">Uncharacterized protein</fullName>
    </submittedName>
</protein>
<dbReference type="EMBL" id="ML994622">
    <property type="protein sequence ID" value="KAF2189056.1"/>
    <property type="molecule type" value="Genomic_DNA"/>
</dbReference>
<reference evidence="2" key="1">
    <citation type="journal article" date="2020" name="Stud. Mycol.">
        <title>101 Dothideomycetes genomes: a test case for predicting lifestyles and emergence of pathogens.</title>
        <authorList>
            <person name="Haridas S."/>
            <person name="Albert R."/>
            <person name="Binder M."/>
            <person name="Bloem J."/>
            <person name="Labutti K."/>
            <person name="Salamov A."/>
            <person name="Andreopoulos B."/>
            <person name="Baker S."/>
            <person name="Barry K."/>
            <person name="Bills G."/>
            <person name="Bluhm B."/>
            <person name="Cannon C."/>
            <person name="Castanera R."/>
            <person name="Culley D."/>
            <person name="Daum C."/>
            <person name="Ezra D."/>
            <person name="Gonzalez J."/>
            <person name="Henrissat B."/>
            <person name="Kuo A."/>
            <person name="Liang C."/>
            <person name="Lipzen A."/>
            <person name="Lutzoni F."/>
            <person name="Magnuson J."/>
            <person name="Mondo S."/>
            <person name="Nolan M."/>
            <person name="Ohm R."/>
            <person name="Pangilinan J."/>
            <person name="Park H.-J."/>
            <person name="Ramirez L."/>
            <person name="Alfaro M."/>
            <person name="Sun H."/>
            <person name="Tritt A."/>
            <person name="Yoshinaga Y."/>
            <person name="Zwiers L.-H."/>
            <person name="Turgeon B."/>
            <person name="Goodwin S."/>
            <person name="Spatafora J."/>
            <person name="Crous P."/>
            <person name="Grigoriev I."/>
        </authorList>
    </citation>
    <scope>NUCLEOTIDE SEQUENCE</scope>
    <source>
        <strain evidence="2">CBS 207.26</strain>
    </source>
</reference>
<dbReference type="Proteomes" id="UP000800200">
    <property type="component" value="Unassembled WGS sequence"/>
</dbReference>
<evidence type="ECO:0000256" key="1">
    <source>
        <dbReference type="SAM" id="MobiDB-lite"/>
    </source>
</evidence>
<proteinExistence type="predicted"/>
<accession>A0A6A6EGQ5</accession>
<gene>
    <name evidence="2" type="ORF">K469DRAFT_684313</name>
</gene>
<feature type="region of interest" description="Disordered" evidence="1">
    <location>
        <begin position="69"/>
        <end position="120"/>
    </location>
</feature>
<dbReference type="AlphaFoldDB" id="A0A6A6EGQ5"/>
<organism evidence="2 3">
    <name type="scientific">Zopfia rhizophila CBS 207.26</name>
    <dbReference type="NCBI Taxonomy" id="1314779"/>
    <lineage>
        <taxon>Eukaryota</taxon>
        <taxon>Fungi</taxon>
        <taxon>Dikarya</taxon>
        <taxon>Ascomycota</taxon>
        <taxon>Pezizomycotina</taxon>
        <taxon>Dothideomycetes</taxon>
        <taxon>Dothideomycetes incertae sedis</taxon>
        <taxon>Zopfiaceae</taxon>
        <taxon>Zopfia</taxon>
    </lineage>
</organism>